<keyword evidence="6" id="KW-0472">Membrane</keyword>
<dbReference type="GO" id="GO:0006935">
    <property type="term" value="P:chemotaxis"/>
    <property type="evidence" value="ECO:0007669"/>
    <property type="project" value="InterPro"/>
</dbReference>
<dbReference type="SMART" id="SM00283">
    <property type="entry name" value="MA"/>
    <property type="match status" value="1"/>
</dbReference>
<evidence type="ECO:0000256" key="5">
    <source>
        <dbReference type="PROSITE-ProRule" id="PRU00284"/>
    </source>
</evidence>
<dbReference type="RefSeq" id="WP_184383506.1">
    <property type="nucleotide sequence ID" value="NZ_JACIDJ010000002.1"/>
</dbReference>
<dbReference type="PANTHER" id="PTHR32089:SF112">
    <property type="entry name" value="LYSOZYME-LIKE PROTEIN-RELATED"/>
    <property type="match status" value="1"/>
</dbReference>
<dbReference type="PANTHER" id="PTHR32089">
    <property type="entry name" value="METHYL-ACCEPTING CHEMOTAXIS PROTEIN MCPB"/>
    <property type="match status" value="1"/>
</dbReference>
<dbReference type="PRINTS" id="PR00260">
    <property type="entry name" value="CHEMTRNSDUCR"/>
</dbReference>
<dbReference type="Gene3D" id="1.10.287.950">
    <property type="entry name" value="Methyl-accepting chemotaxis protein"/>
    <property type="match status" value="1"/>
</dbReference>
<accession>A0A840AD33</accession>
<feature type="domain" description="T-SNARE coiled-coil homology" evidence="8">
    <location>
        <begin position="332"/>
        <end position="394"/>
    </location>
</feature>
<dbReference type="InterPro" id="IPR009875">
    <property type="entry name" value="PilZ_domain"/>
</dbReference>
<dbReference type="SUPFAM" id="SSF58104">
    <property type="entry name" value="Methyl-accepting chemotaxis protein (MCP) signaling domain"/>
    <property type="match status" value="1"/>
</dbReference>
<dbReference type="Pfam" id="PF00015">
    <property type="entry name" value="MCPsignal"/>
    <property type="match status" value="1"/>
</dbReference>
<evidence type="ECO:0000256" key="4">
    <source>
        <dbReference type="ARBA" id="ARBA00029447"/>
    </source>
</evidence>
<dbReference type="SUPFAM" id="SSF141371">
    <property type="entry name" value="PilZ domain-like"/>
    <property type="match status" value="1"/>
</dbReference>
<dbReference type="InterPro" id="IPR000727">
    <property type="entry name" value="T_SNARE_dom"/>
</dbReference>
<reference evidence="10 11" key="1">
    <citation type="submission" date="2020-08" db="EMBL/GenBank/DDBJ databases">
        <title>Genomic Encyclopedia of Type Strains, Phase IV (KMG-IV): sequencing the most valuable type-strain genomes for metagenomic binning, comparative biology and taxonomic classification.</title>
        <authorList>
            <person name="Goeker M."/>
        </authorList>
    </citation>
    <scope>NUCLEOTIDE SEQUENCE [LARGE SCALE GENOMIC DNA]</scope>
    <source>
        <strain evidence="10 11">DSM 19979</strain>
    </source>
</reference>
<evidence type="ECO:0000259" key="7">
    <source>
        <dbReference type="PROSITE" id="PS50111"/>
    </source>
</evidence>
<keyword evidence="6" id="KW-0812">Transmembrane</keyword>
<keyword evidence="2" id="KW-0997">Cell inner membrane</keyword>
<comment type="similarity">
    <text evidence="4">Belongs to the methyl-accepting chemotaxis (MCP) protein family.</text>
</comment>
<feature type="transmembrane region" description="Helical" evidence="6">
    <location>
        <begin position="66"/>
        <end position="89"/>
    </location>
</feature>
<evidence type="ECO:0000256" key="1">
    <source>
        <dbReference type="ARBA" id="ARBA00004429"/>
    </source>
</evidence>
<dbReference type="GO" id="GO:0007165">
    <property type="term" value="P:signal transduction"/>
    <property type="evidence" value="ECO:0007669"/>
    <property type="project" value="UniProtKB-KW"/>
</dbReference>
<evidence type="ECO:0000259" key="9">
    <source>
        <dbReference type="PROSITE" id="PS50885"/>
    </source>
</evidence>
<evidence type="ECO:0000313" key="11">
    <source>
        <dbReference type="Proteomes" id="UP000553193"/>
    </source>
</evidence>
<dbReference type="Gene3D" id="1.10.8.500">
    <property type="entry name" value="HAMP domain in histidine kinase"/>
    <property type="match status" value="1"/>
</dbReference>
<dbReference type="Proteomes" id="UP000553193">
    <property type="component" value="Unassembled WGS sequence"/>
</dbReference>
<comment type="caution">
    <text evidence="10">The sequence shown here is derived from an EMBL/GenBank/DDBJ whole genome shotgun (WGS) entry which is preliminary data.</text>
</comment>
<dbReference type="GO" id="GO:0035438">
    <property type="term" value="F:cyclic-di-GMP binding"/>
    <property type="evidence" value="ECO:0007669"/>
    <property type="project" value="InterPro"/>
</dbReference>
<name>A0A840AD33_9PROT</name>
<dbReference type="InterPro" id="IPR004089">
    <property type="entry name" value="MCPsignal_dom"/>
</dbReference>
<evidence type="ECO:0000313" key="10">
    <source>
        <dbReference type="EMBL" id="MBB3898446.1"/>
    </source>
</evidence>
<dbReference type="GO" id="GO:0004888">
    <property type="term" value="F:transmembrane signaling receptor activity"/>
    <property type="evidence" value="ECO:0007669"/>
    <property type="project" value="InterPro"/>
</dbReference>
<feature type="domain" description="HAMP" evidence="9">
    <location>
        <begin position="86"/>
        <end position="139"/>
    </location>
</feature>
<dbReference type="GO" id="GO:0005886">
    <property type="term" value="C:plasma membrane"/>
    <property type="evidence" value="ECO:0007669"/>
    <property type="project" value="UniProtKB-SubCell"/>
</dbReference>
<dbReference type="PROSITE" id="PS50111">
    <property type="entry name" value="CHEMOTAXIS_TRANSDUC_2"/>
    <property type="match status" value="1"/>
</dbReference>
<proteinExistence type="inferred from homology"/>
<dbReference type="InterPro" id="IPR004090">
    <property type="entry name" value="Chemotax_Me-accpt_rcpt"/>
</dbReference>
<dbReference type="Pfam" id="PF00672">
    <property type="entry name" value="HAMP"/>
    <property type="match status" value="1"/>
</dbReference>
<keyword evidence="3 5" id="KW-0807">Transducer</keyword>
<dbReference type="Gene3D" id="2.40.10.220">
    <property type="entry name" value="predicted glycosyltransferase like domains"/>
    <property type="match status" value="1"/>
</dbReference>
<dbReference type="Pfam" id="PF07238">
    <property type="entry name" value="PilZ"/>
    <property type="match status" value="1"/>
</dbReference>
<dbReference type="AlphaFoldDB" id="A0A840AD33"/>
<dbReference type="PROSITE" id="PS50885">
    <property type="entry name" value="HAMP"/>
    <property type="match status" value="1"/>
</dbReference>
<dbReference type="CDD" id="cd06225">
    <property type="entry name" value="HAMP"/>
    <property type="match status" value="1"/>
</dbReference>
<comment type="subcellular location">
    <subcellularLocation>
        <location evidence="1">Cell inner membrane</location>
        <topology evidence="1">Multi-pass membrane protein</topology>
    </subcellularLocation>
</comment>
<evidence type="ECO:0000256" key="6">
    <source>
        <dbReference type="SAM" id="Phobius"/>
    </source>
</evidence>
<keyword evidence="6" id="KW-1133">Transmembrane helix</keyword>
<evidence type="ECO:0000256" key="2">
    <source>
        <dbReference type="ARBA" id="ARBA00022519"/>
    </source>
</evidence>
<dbReference type="EMBL" id="JACIDJ010000002">
    <property type="protein sequence ID" value="MBB3898446.1"/>
    <property type="molecule type" value="Genomic_DNA"/>
</dbReference>
<dbReference type="SMART" id="SM00304">
    <property type="entry name" value="HAMP"/>
    <property type="match status" value="1"/>
</dbReference>
<keyword evidence="2" id="KW-1003">Cell membrane</keyword>
<dbReference type="InterPro" id="IPR003660">
    <property type="entry name" value="HAMP_dom"/>
</dbReference>
<evidence type="ECO:0000259" key="8">
    <source>
        <dbReference type="PROSITE" id="PS50192"/>
    </source>
</evidence>
<dbReference type="PROSITE" id="PS50192">
    <property type="entry name" value="T_SNARE"/>
    <property type="match status" value="1"/>
</dbReference>
<protein>
    <submittedName>
        <fullName evidence="10">Methyl-accepting chemotaxis protein</fullName>
    </submittedName>
</protein>
<keyword evidence="11" id="KW-1185">Reference proteome</keyword>
<gene>
    <name evidence="10" type="ORF">GGQ83_001883</name>
</gene>
<feature type="domain" description="Methyl-accepting transducer" evidence="7">
    <location>
        <begin position="180"/>
        <end position="416"/>
    </location>
</feature>
<sequence length="521" mass="54902">MPMVRAVIAARAAGEAAQAHSLLMEQARPAFVEWLARINQFIDLQEEKNRVVARETRAVAEGFQTLMLVMLGLGLALGLGIALWATAAARPLRALSQTMLRMAEGDLSVEIPGQGRRDEVGQMAAAVAVFRTQGEEARAARARQEEDRAAAQAAQIQALRHMADRVEGETLAAMTRIADQARTLATGAEEMAATAGRVSGNAGAAGEAARESLAMSETVATAAEQLSAAIRAITQEVREAANVSRETAADSSRTEEAIVSLSGAVGQIGDVTRLISEIAGKTNLLALNATIEAARAGDAGKGFAVVAGEVKELASQTARATQEISQHIDAVSRRTEAAVETVRRIARSVTRIDQLAASLAEAVDRQDGATREIARSISEATQATRAGAARISDVRDDAEENGTRTERMQADTADLAARAAELTHQVVSIVRGAVPEVDRRREARQPAHGQARLMLDGQSFEVRLLDTSAGGVGVAGVPEGLRPGQRGTLHMPQKGAVEVELRHARGDRAGLAYLAQGVRAA</sequence>
<evidence type="ECO:0000256" key="3">
    <source>
        <dbReference type="ARBA" id="ARBA00023224"/>
    </source>
</evidence>
<organism evidence="10 11">
    <name type="scientific">Roseococcus suduntuyensis</name>
    <dbReference type="NCBI Taxonomy" id="455361"/>
    <lineage>
        <taxon>Bacteria</taxon>
        <taxon>Pseudomonadati</taxon>
        <taxon>Pseudomonadota</taxon>
        <taxon>Alphaproteobacteria</taxon>
        <taxon>Acetobacterales</taxon>
        <taxon>Roseomonadaceae</taxon>
        <taxon>Roseococcus</taxon>
    </lineage>
</organism>